<organism evidence="2 3">
    <name type="scientific">Dreissena polymorpha</name>
    <name type="common">Zebra mussel</name>
    <name type="synonym">Mytilus polymorpha</name>
    <dbReference type="NCBI Taxonomy" id="45954"/>
    <lineage>
        <taxon>Eukaryota</taxon>
        <taxon>Metazoa</taxon>
        <taxon>Spiralia</taxon>
        <taxon>Lophotrochozoa</taxon>
        <taxon>Mollusca</taxon>
        <taxon>Bivalvia</taxon>
        <taxon>Autobranchia</taxon>
        <taxon>Heteroconchia</taxon>
        <taxon>Euheterodonta</taxon>
        <taxon>Imparidentia</taxon>
        <taxon>Neoheterodontei</taxon>
        <taxon>Myida</taxon>
        <taxon>Dreissenoidea</taxon>
        <taxon>Dreissenidae</taxon>
        <taxon>Dreissena</taxon>
    </lineage>
</organism>
<accession>A0A9D4N4M5</accession>
<dbReference type="AlphaFoldDB" id="A0A9D4N4M5"/>
<feature type="region of interest" description="Disordered" evidence="1">
    <location>
        <begin position="202"/>
        <end position="226"/>
    </location>
</feature>
<proteinExistence type="predicted"/>
<feature type="compositionally biased region" description="Polar residues" evidence="1">
    <location>
        <begin position="29"/>
        <end position="39"/>
    </location>
</feature>
<sequence length="274" mass="28987">MLIFFQWLKSVVSLQTSIAQFLARKQLERSSSADTLRSSEQAKNEKPTASVQPVQNRDFADQSISESGHLVNSDLKTKHESGDGCDQNISNGPVSSTDNGYSDSSSKTSGVSLLNSSCGSLNGDVEMSDMAQTRSDTTNSSQVLSPTSNIVKVTWPNSSSNGDKLVSSVGNSQSGNKNIVVSMVNKTNNVYTRVVPGKLTGQTSILSPRAGSQGSKQGSSVLRPNIVSGSSNTKVIALNQSQTGKMMFISGSVIFHHFGNGQGPFENNSVIDLG</sequence>
<reference evidence="2" key="1">
    <citation type="journal article" date="2019" name="bioRxiv">
        <title>The Genome of the Zebra Mussel, Dreissena polymorpha: A Resource for Invasive Species Research.</title>
        <authorList>
            <person name="McCartney M.A."/>
            <person name="Auch B."/>
            <person name="Kono T."/>
            <person name="Mallez S."/>
            <person name="Zhang Y."/>
            <person name="Obille A."/>
            <person name="Becker A."/>
            <person name="Abrahante J.E."/>
            <person name="Garbe J."/>
            <person name="Badalamenti J.P."/>
            <person name="Herman A."/>
            <person name="Mangelson H."/>
            <person name="Liachko I."/>
            <person name="Sullivan S."/>
            <person name="Sone E.D."/>
            <person name="Koren S."/>
            <person name="Silverstein K.A.T."/>
            <person name="Beckman K.B."/>
            <person name="Gohl D.M."/>
        </authorList>
    </citation>
    <scope>NUCLEOTIDE SEQUENCE</scope>
    <source>
        <strain evidence="2">Duluth1</strain>
        <tissue evidence="2">Whole animal</tissue>
    </source>
</reference>
<comment type="caution">
    <text evidence="2">The sequence shown here is derived from an EMBL/GenBank/DDBJ whole genome shotgun (WGS) entry which is preliminary data.</text>
</comment>
<keyword evidence="3" id="KW-1185">Reference proteome</keyword>
<evidence type="ECO:0000313" key="2">
    <source>
        <dbReference type="EMBL" id="KAH3889608.1"/>
    </source>
</evidence>
<evidence type="ECO:0000313" key="3">
    <source>
        <dbReference type="Proteomes" id="UP000828390"/>
    </source>
</evidence>
<evidence type="ECO:0000256" key="1">
    <source>
        <dbReference type="SAM" id="MobiDB-lite"/>
    </source>
</evidence>
<gene>
    <name evidence="2" type="ORF">DPMN_013667</name>
</gene>
<protein>
    <submittedName>
        <fullName evidence="2">Uncharacterized protein</fullName>
    </submittedName>
</protein>
<feature type="region of interest" description="Disordered" evidence="1">
    <location>
        <begin position="29"/>
        <end position="57"/>
    </location>
</feature>
<feature type="compositionally biased region" description="Low complexity" evidence="1">
    <location>
        <begin position="95"/>
        <end position="115"/>
    </location>
</feature>
<dbReference type="EMBL" id="JAIWYP010000001">
    <property type="protein sequence ID" value="KAH3889608.1"/>
    <property type="molecule type" value="Genomic_DNA"/>
</dbReference>
<name>A0A9D4N4M5_DREPO</name>
<feature type="region of interest" description="Disordered" evidence="1">
    <location>
        <begin position="74"/>
        <end position="115"/>
    </location>
</feature>
<dbReference type="Proteomes" id="UP000828390">
    <property type="component" value="Unassembled WGS sequence"/>
</dbReference>
<reference evidence="2" key="2">
    <citation type="submission" date="2020-11" db="EMBL/GenBank/DDBJ databases">
        <authorList>
            <person name="McCartney M.A."/>
            <person name="Auch B."/>
            <person name="Kono T."/>
            <person name="Mallez S."/>
            <person name="Becker A."/>
            <person name="Gohl D.M."/>
            <person name="Silverstein K.A.T."/>
            <person name="Koren S."/>
            <person name="Bechman K.B."/>
            <person name="Herman A."/>
            <person name="Abrahante J.E."/>
            <person name="Garbe J."/>
        </authorList>
    </citation>
    <scope>NUCLEOTIDE SEQUENCE</scope>
    <source>
        <strain evidence="2">Duluth1</strain>
        <tissue evidence="2">Whole animal</tissue>
    </source>
</reference>